<dbReference type="InterPro" id="IPR042032">
    <property type="entry name" value="RNA-dir_pol_4-hel_dom"/>
</dbReference>
<evidence type="ECO:0000256" key="15">
    <source>
        <dbReference type="ARBA" id="ARBA00048744"/>
    </source>
</evidence>
<keyword evidence="6 16" id="KW-0808">Transferase</keyword>
<keyword evidence="7 16" id="KW-0548">Nucleotidyltransferase</keyword>
<evidence type="ECO:0000256" key="12">
    <source>
        <dbReference type="ARBA" id="ARBA00022953"/>
    </source>
</evidence>
<keyword evidence="11 16" id="KW-0694">RNA-binding</keyword>
<dbReference type="GO" id="GO:0003723">
    <property type="term" value="F:RNA binding"/>
    <property type="evidence" value="ECO:0007669"/>
    <property type="project" value="UniProtKB-KW"/>
</dbReference>
<sequence>MSNYDILVNEYLHEHYDTETHKVQIIPIFYSLDHDINLKNVEYHDALLSAYLNNQDTSSIHAKYKPFTDRSLLVSTLTYSSEKYGIVERILSQADPTQGLLIQYDKEDLLYERNILTRDIFPTKEEYDPTLNDSAIATSARSNIVAAQFALSRTKDRAIRTRRTKLFNIILNTVAKYGLPKHDAMYRYSYEEMADKPYYLVPWIAASLELLFAVRTHEEYKIAEELITISWINRSTLAKKASSPMSIIVAALDINGCFLTTDELELEWSDRYVKAIITNELEESFNDAIKDMYKIGLKYIPQLYESWFTNRTLEGFNLMATIYSFTFHVGYRKQKMADAVKDQLTVEYTDSVNYDMYNDYQSRLTRLVYDMLLPEVQNGSILLENSQLAALLSMSSASNGKSLNVQLKNRSFFTTKKNIHVMQDLYKNGSLNESLPTVDEKNPIPLGRRDVPGRRTRTIFILPYQYYMAQHSAVEILLKKAKRSPIFSEFYSGTSQLLSYGDVTRYTANNVLLGYTDVSQWDASQHNTTPLRDGIINALLKLKTMTFNKSIHDTLDRYIQSQKYLKNSYVQIENTVYQYGAMASGEKQTKLVNSIANHALISTVLNQLATYFQFEVKMIRVDGDDNYFAIAFDKDLTREFMDDVSKRIHSIYAEMNVKVKALVSNVGIEMAKRYVAGGRLFFRAGVNMLNNEKRGHAIQWDQAAVLYANYVTNLLRGYVVDRTFIMTKIIQMTSIKITGNMRLFPSEATLTTNSPFKVFDRFDGFIEYEYSPDVLSLQKMLLGLPTPKSTLADDVSQAPMFRNYIQYITSHLTKGADNASIRKISKGISRTEKAKLNSIPLVSLEKRRNQMKTLMTALQKPFILQSSKYTVNDAIRTIFSYTTFKETPISDSIIFPYELTPMLPSEYQLAVKIFGPRLITGEDHAAASQISKLIRIYNVYKPSIDELYELLYKPKHAVIEYLLALGVPTLDVQVYVESAKLITDRDQIMMAYMYSLMSQNYGALAYVDVDSRIFGDIIKVILRKDTREVSFVAHTALRLEIIRRVVIEKKLYSATFAMPDQERIKLWKLLKNVVSISSPFMAHVYSD</sequence>
<keyword evidence="10 16" id="KW-0946">Virion</keyword>
<evidence type="ECO:0000313" key="18">
    <source>
        <dbReference type="EMBL" id="AVM87472.1"/>
    </source>
</evidence>
<dbReference type="Pfam" id="PF02123">
    <property type="entry name" value="RdRP_4"/>
    <property type="match status" value="1"/>
</dbReference>
<evidence type="ECO:0000256" key="2">
    <source>
        <dbReference type="ARBA" id="ARBA00009581"/>
    </source>
</evidence>
<dbReference type="InterPro" id="IPR022071">
    <property type="entry name" value="Rotavirus_VP1_C"/>
</dbReference>
<evidence type="ECO:0000256" key="1">
    <source>
        <dbReference type="ARBA" id="ARBA00001946"/>
    </source>
</evidence>
<evidence type="ECO:0000256" key="9">
    <source>
        <dbReference type="ARBA" id="ARBA00022842"/>
    </source>
</evidence>
<keyword evidence="12 16" id="KW-0693">Viral RNA replication</keyword>
<evidence type="ECO:0000256" key="8">
    <source>
        <dbReference type="ARBA" id="ARBA00022741"/>
    </source>
</evidence>
<dbReference type="GO" id="GO:0006351">
    <property type="term" value="P:DNA-templated transcription"/>
    <property type="evidence" value="ECO:0007669"/>
    <property type="project" value="InterPro"/>
</dbReference>
<keyword evidence="5 16" id="KW-0696">RNA-directed RNA polymerase</keyword>
<dbReference type="InterPro" id="IPR043502">
    <property type="entry name" value="DNA/RNA_pol_sf"/>
</dbReference>
<dbReference type="PROSITE" id="PS50523">
    <property type="entry name" value="RDRP_DSRNA_REO"/>
    <property type="match status" value="1"/>
</dbReference>
<evidence type="ECO:0000256" key="4">
    <source>
        <dbReference type="ARBA" id="ARBA00022412"/>
    </source>
</evidence>
<dbReference type="SUPFAM" id="SSF56672">
    <property type="entry name" value="DNA/RNA polymerases"/>
    <property type="match status" value="1"/>
</dbReference>
<evidence type="ECO:0000256" key="5">
    <source>
        <dbReference type="ARBA" id="ARBA00022484"/>
    </source>
</evidence>
<evidence type="ECO:0000256" key="7">
    <source>
        <dbReference type="ARBA" id="ARBA00022695"/>
    </source>
</evidence>
<keyword evidence="9 16" id="KW-0460">Magnesium</keyword>
<accession>A0A2P1GN98</accession>
<evidence type="ECO:0000256" key="13">
    <source>
        <dbReference type="ARBA" id="ARBA00032403"/>
    </source>
</evidence>
<evidence type="ECO:0000256" key="11">
    <source>
        <dbReference type="ARBA" id="ARBA00022884"/>
    </source>
</evidence>
<dbReference type="GO" id="GO:0044423">
    <property type="term" value="C:virion component"/>
    <property type="evidence" value="ECO:0007669"/>
    <property type="project" value="UniProtKB-KW"/>
</dbReference>
<dbReference type="InterPro" id="IPR001795">
    <property type="entry name" value="RNA-dir_pol_luteovirus"/>
</dbReference>
<evidence type="ECO:0000256" key="14">
    <source>
        <dbReference type="ARBA" id="ARBA00047168"/>
    </source>
</evidence>
<evidence type="ECO:0000256" key="6">
    <source>
        <dbReference type="ARBA" id="ARBA00022679"/>
    </source>
</evidence>
<proteinExistence type="inferred from homology"/>
<dbReference type="Gene3D" id="1.20.120.1390">
    <property type="match status" value="1"/>
</dbReference>
<comment type="subunit">
    <text evidence="14">Interacts with VP3. Interacts with VP2; this interaction activates VP1. Interacts with NSP5; this interaction is probably necessary for the formation of functional virus factories. Interacts with NSP2; this interaction is weak.</text>
</comment>
<dbReference type="Gene3D" id="1.10.10.1990">
    <property type="entry name" value="Viral RNA-directed RNA polymerase, 4-helical domain"/>
    <property type="match status" value="1"/>
</dbReference>
<dbReference type="Gene3D" id="3.30.230.140">
    <property type="match status" value="2"/>
</dbReference>
<dbReference type="GO" id="GO:0000166">
    <property type="term" value="F:nucleotide binding"/>
    <property type="evidence" value="ECO:0007669"/>
    <property type="project" value="UniProtKB-KW"/>
</dbReference>
<dbReference type="Pfam" id="PF12289">
    <property type="entry name" value="Rotavirus_VP1"/>
    <property type="match status" value="1"/>
</dbReference>
<protein>
    <recommendedName>
        <fullName evidence="4 16">RNA-directed RNA polymerase</fullName>
        <ecNumber evidence="3 16">2.7.7.48</ecNumber>
    </recommendedName>
    <alternativeName>
        <fullName evidence="13 16">Protein VP1</fullName>
    </alternativeName>
</protein>
<comment type="subcellular location">
    <subcellularLocation>
        <location evidence="16">Virion</location>
    </subcellularLocation>
    <text evidence="16">Attached inside the inner capsid as a minor component. Also found in spherical cytoplasmic structures, called virus factories, that appear early after infection and are the site of viral replication and packaging.</text>
</comment>
<dbReference type="InterPro" id="IPR007097">
    <property type="entry name" value="RNA-dir_pol_reovirus"/>
</dbReference>
<comment type="similarity">
    <text evidence="2 16">Belongs to the reoviridae RNA-directed RNA polymerase family.</text>
</comment>
<feature type="domain" description="RdRp catalytic" evidence="17">
    <location>
        <begin position="498"/>
        <end position="680"/>
    </location>
</feature>
<reference evidence="18" key="1">
    <citation type="journal article" date="2018" name="Nature">
        <title>The evolutionary history of vertebrate RNA viruses.</title>
        <authorList>
            <person name="Shi M."/>
            <person name="Lin X.D."/>
            <person name="Chen X."/>
            <person name="Tian J.H."/>
            <person name="Chen L.J."/>
            <person name="Li K."/>
            <person name="Wang W."/>
            <person name="Eden J.S."/>
            <person name="Shen J.J."/>
            <person name="Liu L."/>
            <person name="Holmes E.C."/>
            <person name="Zhang Y.Z."/>
        </authorList>
    </citation>
    <scope>NUCLEOTIDE SEQUENCE</scope>
    <source>
        <strain evidence="18">RGYQSMGReov43230</strain>
    </source>
</reference>
<name>A0A2P1GN98_9REOV</name>
<evidence type="ECO:0000256" key="16">
    <source>
        <dbReference type="RuleBase" id="RU363117"/>
    </source>
</evidence>
<dbReference type="Gene3D" id="3.30.70.2480">
    <property type="match status" value="1"/>
</dbReference>
<comment type="function">
    <text evidence="16">RNA-directed RNA polymerase that is involved in both transcription and genome replication. Together with VP3 capping enzyme, forms an enzyme complex positioned near the channels situated at each of the five-fold vertices of the core. Following infection, the outermost layer of the virus is lost, leaving a double-layered particle (DLP) made up of the core and VP6 shell. VP1 then catalyzes the transcription of fully conservative plus-strand genomic RNAs that are extruded through the DLP's channels into the cytoplasm where they function as mRNAs for translation of viral proteins. One copy of each of the viral (+)RNAs is also recruited during core assembly, together with newly synthesized polymerase complexes and VP2. The polymerase of these novo-formed particles catalyzes the synthesis of complementary minus-strands leading to dsRNA formation. To do so, the polymerase specifically recognizes and binds 4 bases 5'-UGUG-3' in the conserved 3'-sequence of plus-strand RNA templates. VP2 presumably activates the autoinhibited VP1-RNA complex to coordinate packaging and genome replication. Once dsRNA synthesis is complete, the polymerase switches to the transcriptional mode, thus providing secondary transcription.</text>
</comment>
<dbReference type="EC" id="2.7.7.48" evidence="3 16"/>
<keyword evidence="8 16" id="KW-0547">Nucleotide-binding</keyword>
<dbReference type="EMBL" id="MG600124">
    <property type="protein sequence ID" value="AVM87472.1"/>
    <property type="molecule type" value="Genomic_RNA"/>
</dbReference>
<comment type="cofactor">
    <cofactor evidence="1 16">
        <name>Mg(2+)</name>
        <dbReference type="ChEBI" id="CHEBI:18420"/>
    </cofactor>
</comment>
<evidence type="ECO:0000256" key="3">
    <source>
        <dbReference type="ARBA" id="ARBA00012494"/>
    </source>
</evidence>
<dbReference type="GO" id="GO:0003968">
    <property type="term" value="F:RNA-directed RNA polymerase activity"/>
    <property type="evidence" value="ECO:0007669"/>
    <property type="project" value="UniProtKB-KW"/>
</dbReference>
<dbReference type="Gene3D" id="1.10.357.80">
    <property type="match status" value="2"/>
</dbReference>
<comment type="subunit">
    <text evidence="16">Interacts with VP3 (Potential). Interacts with VP2; this interaction activates VP1. Interacts with NSP5; this interaction is probably necessary for the formation of functional virus factories. Interacts with NSP2; this interaction is weak.</text>
</comment>
<comment type="catalytic activity">
    <reaction evidence="15 16">
        <text>RNA(n) + a ribonucleoside 5'-triphosphate = RNA(n+1) + diphosphate</text>
        <dbReference type="Rhea" id="RHEA:21248"/>
        <dbReference type="Rhea" id="RHEA-COMP:14527"/>
        <dbReference type="Rhea" id="RHEA-COMP:17342"/>
        <dbReference type="ChEBI" id="CHEBI:33019"/>
        <dbReference type="ChEBI" id="CHEBI:61557"/>
        <dbReference type="ChEBI" id="CHEBI:140395"/>
        <dbReference type="EC" id="2.7.7.48"/>
    </reaction>
</comment>
<organism evidence="18">
    <name type="scientific">Wenzhou pacific spadenose shark rotavirus</name>
    <dbReference type="NCBI Taxonomy" id="2116447"/>
    <lineage>
        <taxon>Viruses</taxon>
        <taxon>Riboviria</taxon>
        <taxon>Orthornavirae</taxon>
        <taxon>Duplornaviricota</taxon>
        <taxon>Resentoviricetes</taxon>
        <taxon>Reovirales</taxon>
        <taxon>Sedoreoviridae</taxon>
        <taxon>Rotavirus</taxon>
    </lineage>
</organism>
<evidence type="ECO:0000259" key="17">
    <source>
        <dbReference type="PROSITE" id="PS50523"/>
    </source>
</evidence>
<evidence type="ECO:0000256" key="10">
    <source>
        <dbReference type="ARBA" id="ARBA00022844"/>
    </source>
</evidence>
<dbReference type="GO" id="GO:0019079">
    <property type="term" value="P:viral genome replication"/>
    <property type="evidence" value="ECO:0007669"/>
    <property type="project" value="InterPro"/>
</dbReference>